<feature type="domain" description="N-acetyltransferase" evidence="3">
    <location>
        <begin position="33"/>
        <end position="178"/>
    </location>
</feature>
<dbReference type="InterPro" id="IPR016181">
    <property type="entry name" value="Acyl_CoA_acyltransferase"/>
</dbReference>
<dbReference type="RefSeq" id="WP_377941440.1">
    <property type="nucleotide sequence ID" value="NZ_JBHUCX010000013.1"/>
</dbReference>
<accession>A0ABW4JBY2</accession>
<keyword evidence="5" id="KW-1185">Reference proteome</keyword>
<dbReference type="InterPro" id="IPR050832">
    <property type="entry name" value="Bact_Acetyltransf"/>
</dbReference>
<dbReference type="PRINTS" id="PR01754">
    <property type="entry name" value="SACTRNSFRASE"/>
</dbReference>
<dbReference type="GO" id="GO:0016746">
    <property type="term" value="F:acyltransferase activity"/>
    <property type="evidence" value="ECO:0007669"/>
    <property type="project" value="UniProtKB-KW"/>
</dbReference>
<comment type="caution">
    <text evidence="4">The sequence shown here is derived from an EMBL/GenBank/DDBJ whole genome shotgun (WGS) entry which is preliminary data.</text>
</comment>
<evidence type="ECO:0000259" key="3">
    <source>
        <dbReference type="PROSITE" id="PS51186"/>
    </source>
</evidence>
<dbReference type="EC" id="2.3.-.-" evidence="4"/>
<dbReference type="InterPro" id="IPR008125">
    <property type="entry name" value="Streptothricin_AcTrfase"/>
</dbReference>
<dbReference type="CDD" id="cd04301">
    <property type="entry name" value="NAT_SF"/>
    <property type="match status" value="1"/>
</dbReference>
<dbReference type="Proteomes" id="UP001597079">
    <property type="component" value="Unassembled WGS sequence"/>
</dbReference>
<keyword evidence="1 4" id="KW-0808">Transferase</keyword>
<dbReference type="InterPro" id="IPR000182">
    <property type="entry name" value="GNAT_dom"/>
</dbReference>
<dbReference type="Gene3D" id="3.40.630.30">
    <property type="match status" value="1"/>
</dbReference>
<organism evidence="4 5">
    <name type="scientific">Alicyclobacillus fodiniaquatilis</name>
    <dbReference type="NCBI Taxonomy" id="1661150"/>
    <lineage>
        <taxon>Bacteria</taxon>
        <taxon>Bacillati</taxon>
        <taxon>Bacillota</taxon>
        <taxon>Bacilli</taxon>
        <taxon>Bacillales</taxon>
        <taxon>Alicyclobacillaceae</taxon>
        <taxon>Alicyclobacillus</taxon>
    </lineage>
</organism>
<dbReference type="SUPFAM" id="SSF55729">
    <property type="entry name" value="Acyl-CoA N-acyltransferases (Nat)"/>
    <property type="match status" value="1"/>
</dbReference>
<dbReference type="PANTHER" id="PTHR43877:SF2">
    <property type="entry name" value="AMINOALKYLPHOSPHONATE N-ACETYLTRANSFERASE-RELATED"/>
    <property type="match status" value="1"/>
</dbReference>
<dbReference type="PROSITE" id="PS51186">
    <property type="entry name" value="GNAT"/>
    <property type="match status" value="1"/>
</dbReference>
<reference evidence="5" key="1">
    <citation type="journal article" date="2019" name="Int. J. Syst. Evol. Microbiol.">
        <title>The Global Catalogue of Microorganisms (GCM) 10K type strain sequencing project: providing services to taxonomists for standard genome sequencing and annotation.</title>
        <authorList>
            <consortium name="The Broad Institute Genomics Platform"/>
            <consortium name="The Broad Institute Genome Sequencing Center for Infectious Disease"/>
            <person name="Wu L."/>
            <person name="Ma J."/>
        </authorList>
    </citation>
    <scope>NUCLEOTIDE SEQUENCE [LARGE SCALE GENOMIC DNA]</scope>
    <source>
        <strain evidence="5">CGMCC 1.12286</strain>
    </source>
</reference>
<dbReference type="PANTHER" id="PTHR43877">
    <property type="entry name" value="AMINOALKYLPHOSPHONATE N-ACETYLTRANSFERASE-RELATED-RELATED"/>
    <property type="match status" value="1"/>
</dbReference>
<evidence type="ECO:0000313" key="4">
    <source>
        <dbReference type="EMBL" id="MFD1673871.1"/>
    </source>
</evidence>
<gene>
    <name evidence="4" type="ORF">ACFSB2_04000</name>
</gene>
<dbReference type="Pfam" id="PF00583">
    <property type="entry name" value="Acetyltransf_1"/>
    <property type="match status" value="1"/>
</dbReference>
<dbReference type="EMBL" id="JBHUCX010000013">
    <property type="protein sequence ID" value="MFD1673871.1"/>
    <property type="molecule type" value="Genomic_DNA"/>
</dbReference>
<evidence type="ECO:0000313" key="5">
    <source>
        <dbReference type="Proteomes" id="UP001597079"/>
    </source>
</evidence>
<evidence type="ECO:0000256" key="1">
    <source>
        <dbReference type="ARBA" id="ARBA00022679"/>
    </source>
</evidence>
<proteinExistence type="predicted"/>
<name>A0ABW4JBY2_9BACL</name>
<keyword evidence="2 4" id="KW-0012">Acyltransferase</keyword>
<protein>
    <submittedName>
        <fullName evidence="4">GNAT family N-acetyltransferase</fullName>
        <ecNumber evidence="4">2.3.-.-</ecNumber>
    </submittedName>
</protein>
<evidence type="ECO:0000256" key="2">
    <source>
        <dbReference type="ARBA" id="ARBA00023315"/>
    </source>
</evidence>
<sequence length="178" mass="20756">MTHTMRIVAMQKEQIGDLNKTNEPFLLFGRLVPTFHDDVWSFTEELFEMPSETKFPDDRIDCEAYISQPDKIIYLAYADDICIGQIRLVKQWNKYCYVENLAVCQAYRQSGIGRQLFRKAEAWAKERGLLGITLEAQDDNLAACRFYQKMGMALGGVDTMRHAFNLNIDKALFWYLKF</sequence>